<proteinExistence type="predicted"/>
<dbReference type="RefSeq" id="WP_060592863.1">
    <property type="nucleotide sequence ID" value="NZ_CP031418.1"/>
</dbReference>
<dbReference type="KEGG" id="nfr:ERS450000_02823"/>
<dbReference type="AlphaFoldDB" id="A0A0H5NS54"/>
<dbReference type="Pfam" id="PF14063">
    <property type="entry name" value="DUF4254"/>
    <property type="match status" value="1"/>
</dbReference>
<gene>
    <name evidence="1" type="ORF">ERS450000_02823</name>
</gene>
<reference evidence="2" key="1">
    <citation type="submission" date="2015-03" db="EMBL/GenBank/DDBJ databases">
        <authorList>
            <consortium name="Pathogen Informatics"/>
        </authorList>
    </citation>
    <scope>NUCLEOTIDE SEQUENCE [LARGE SCALE GENOMIC DNA]</scope>
    <source>
        <strain evidence="2">NCTC11134</strain>
    </source>
</reference>
<protein>
    <recommendedName>
        <fullName evidence="3">DUF4254 domain-containing protein</fullName>
    </recommendedName>
</protein>
<name>A0A0H5NS54_NOCFR</name>
<dbReference type="InterPro" id="IPR025350">
    <property type="entry name" value="DUF4254"/>
</dbReference>
<sequence>MPTDAADWLETRALPPRSALLRALREPPLERTQAHPVLAAARALAGCHERRRRAQAATGTVAPTAAVAEIDRDRGLLVDRINAWVAANVVHRHGASLHTETLGAVIDRMAAKWVAAQAALRANDTRTQREPLTGGAAHLEWTRLAELADGYQDLVTEVGEHRRRLPVY</sequence>
<accession>A0A0H5NS54</accession>
<evidence type="ECO:0000313" key="1">
    <source>
        <dbReference type="EMBL" id="CRY78237.1"/>
    </source>
</evidence>
<dbReference type="Proteomes" id="UP000057820">
    <property type="component" value="Chromosome 1"/>
</dbReference>
<dbReference type="EMBL" id="LN868938">
    <property type="protein sequence ID" value="CRY78237.1"/>
    <property type="molecule type" value="Genomic_DNA"/>
</dbReference>
<organism evidence="1 2">
    <name type="scientific">Nocardia farcinica</name>
    <dbReference type="NCBI Taxonomy" id="37329"/>
    <lineage>
        <taxon>Bacteria</taxon>
        <taxon>Bacillati</taxon>
        <taxon>Actinomycetota</taxon>
        <taxon>Actinomycetes</taxon>
        <taxon>Mycobacteriales</taxon>
        <taxon>Nocardiaceae</taxon>
        <taxon>Nocardia</taxon>
    </lineage>
</organism>
<evidence type="ECO:0000313" key="2">
    <source>
        <dbReference type="Proteomes" id="UP000057820"/>
    </source>
</evidence>
<evidence type="ECO:0008006" key="3">
    <source>
        <dbReference type="Google" id="ProtNLM"/>
    </source>
</evidence>